<dbReference type="InterPro" id="IPR002514">
    <property type="entry name" value="Transposase_8"/>
</dbReference>
<name>W6MDW8_9GAMM</name>
<dbReference type="RefSeq" id="WP_053085357.1">
    <property type="nucleotide sequence ID" value="NZ_CBTJ020000068.1"/>
</dbReference>
<dbReference type="AlphaFoldDB" id="W6MDW8"/>
<keyword evidence="3" id="KW-1185">Reference proteome</keyword>
<dbReference type="GO" id="GO:0043565">
    <property type="term" value="F:sequence-specific DNA binding"/>
    <property type="evidence" value="ECO:0007669"/>
    <property type="project" value="InterPro"/>
</dbReference>
<dbReference type="Pfam" id="PF01527">
    <property type="entry name" value="HTH_Tnp_1"/>
    <property type="match status" value="1"/>
</dbReference>
<comment type="caution">
    <text evidence="2">The sequence shown here is derived from an EMBL/GenBank/DDBJ whole genome shotgun (WGS) entry which is preliminary data.</text>
</comment>
<feature type="region of interest" description="Disordered" evidence="1">
    <location>
        <begin position="59"/>
        <end position="81"/>
    </location>
</feature>
<dbReference type="EMBL" id="CBTJ020000068">
    <property type="protein sequence ID" value="CDI03588.1"/>
    <property type="molecule type" value="Genomic_DNA"/>
</dbReference>
<dbReference type="GO" id="GO:0006313">
    <property type="term" value="P:DNA transposition"/>
    <property type="evidence" value="ECO:0007669"/>
    <property type="project" value="InterPro"/>
</dbReference>
<evidence type="ECO:0000313" key="3">
    <source>
        <dbReference type="Proteomes" id="UP000035760"/>
    </source>
</evidence>
<dbReference type="GO" id="GO:0004803">
    <property type="term" value="F:transposase activity"/>
    <property type="evidence" value="ECO:0007669"/>
    <property type="project" value="InterPro"/>
</dbReference>
<dbReference type="STRING" id="1400863.BN873_590038"/>
<dbReference type="SUPFAM" id="SSF48295">
    <property type="entry name" value="TrpR-like"/>
    <property type="match status" value="1"/>
</dbReference>
<evidence type="ECO:0008006" key="4">
    <source>
        <dbReference type="Google" id="ProtNLM"/>
    </source>
</evidence>
<dbReference type="InterPro" id="IPR010921">
    <property type="entry name" value="Trp_repressor/repl_initiator"/>
</dbReference>
<reference evidence="2" key="1">
    <citation type="submission" date="2013-07" db="EMBL/GenBank/DDBJ databases">
        <authorList>
            <person name="McIlroy S."/>
        </authorList>
    </citation>
    <scope>NUCLEOTIDE SEQUENCE [LARGE SCALE GENOMIC DNA]</scope>
    <source>
        <strain evidence="2">Run_A_D11</strain>
    </source>
</reference>
<accession>W6MDW8</accession>
<organism evidence="2 3">
    <name type="scientific">Candidatus Competibacter denitrificans Run_A_D11</name>
    <dbReference type="NCBI Taxonomy" id="1400863"/>
    <lineage>
        <taxon>Bacteria</taxon>
        <taxon>Pseudomonadati</taxon>
        <taxon>Pseudomonadota</taxon>
        <taxon>Gammaproteobacteria</taxon>
        <taxon>Candidatus Competibacteraceae</taxon>
        <taxon>Candidatus Competibacter</taxon>
    </lineage>
</organism>
<dbReference type="Proteomes" id="UP000035760">
    <property type="component" value="Unassembled WGS sequence"/>
</dbReference>
<evidence type="ECO:0000256" key="1">
    <source>
        <dbReference type="SAM" id="MobiDB-lite"/>
    </source>
</evidence>
<feature type="compositionally biased region" description="Polar residues" evidence="1">
    <location>
        <begin position="69"/>
        <end position="81"/>
    </location>
</feature>
<gene>
    <name evidence="2" type="ORF">BN873_590038</name>
</gene>
<dbReference type="Gene3D" id="1.10.10.10">
    <property type="entry name" value="Winged helix-like DNA-binding domain superfamily/Winged helix DNA-binding domain"/>
    <property type="match status" value="1"/>
</dbReference>
<protein>
    <recommendedName>
        <fullName evidence="4">Transposase</fullName>
    </recommendedName>
</protein>
<proteinExistence type="predicted"/>
<evidence type="ECO:0000313" key="2">
    <source>
        <dbReference type="EMBL" id="CDI03588.1"/>
    </source>
</evidence>
<sequence>MGKQRQSWTVEEKLGIVLAVLSERQSVAEVSRQHGVNENQIHRWKEQFLAAGRQGLNGAKAQTADHTPCANSTDRSDVNGSASSWATWAFSHHP</sequence>
<dbReference type="InterPro" id="IPR036388">
    <property type="entry name" value="WH-like_DNA-bd_sf"/>
</dbReference>
<reference evidence="2" key="2">
    <citation type="submission" date="2014-03" db="EMBL/GenBank/DDBJ databases">
        <title>Candidatus Competibacter-lineage genomes retrieved from metagenomes reveal functional metabolic diversity.</title>
        <authorList>
            <person name="McIlroy S.J."/>
            <person name="Albertsen M."/>
            <person name="Andresen E.K."/>
            <person name="Saunders A.M."/>
            <person name="Kristiansen R."/>
            <person name="Stokholm-Bjerregaard M."/>
            <person name="Nielsen K.L."/>
            <person name="Nielsen P.H."/>
        </authorList>
    </citation>
    <scope>NUCLEOTIDE SEQUENCE</scope>
    <source>
        <strain evidence="2">Run_A_D11</strain>
    </source>
</reference>